<dbReference type="Proteomes" id="UP000272471">
    <property type="component" value="Unassembled WGS sequence"/>
</dbReference>
<organism evidence="2 5">
    <name type="scientific">Pseudomonas savastanoi pv. glycinea</name>
    <name type="common">Pseudomonas syringae pv. glycinea</name>
    <dbReference type="NCBI Taxonomy" id="318"/>
    <lineage>
        <taxon>Bacteria</taxon>
        <taxon>Pseudomonadati</taxon>
        <taxon>Pseudomonadota</taxon>
        <taxon>Gammaproteobacteria</taxon>
        <taxon>Pseudomonadales</taxon>
        <taxon>Pseudomonadaceae</taxon>
        <taxon>Pseudomonas</taxon>
    </lineage>
</organism>
<protein>
    <recommendedName>
        <fullName evidence="1">DUF6957 domain-containing protein</fullName>
    </recommendedName>
</protein>
<proteinExistence type="predicted"/>
<accession>A0A0P9RXW1</accession>
<dbReference type="InterPro" id="IPR054232">
    <property type="entry name" value="DUF6957"/>
</dbReference>
<evidence type="ECO:0000259" key="1">
    <source>
        <dbReference type="Pfam" id="PF22275"/>
    </source>
</evidence>
<dbReference type="Pfam" id="PF22275">
    <property type="entry name" value="DUF6957"/>
    <property type="match status" value="1"/>
</dbReference>
<reference evidence="4 5" key="1">
    <citation type="submission" date="2018-08" db="EMBL/GenBank/DDBJ databases">
        <title>Recombination of ecologically and evolutionarily significant loci maintains genetic cohesion in the Pseudomonas syringae species complex.</title>
        <authorList>
            <person name="Dillon M."/>
            <person name="Thakur S."/>
            <person name="Almeida R.N.D."/>
            <person name="Weir B.S."/>
            <person name="Guttman D.S."/>
        </authorList>
    </citation>
    <scope>NUCLEOTIDE SEQUENCE [LARGE SCALE GENOMIC DNA]</scope>
    <source>
        <strain evidence="3 4">ICMP 4182</strain>
        <strain evidence="2 5">ICMP 6372</strain>
    </source>
</reference>
<gene>
    <name evidence="3" type="ORF">ALQ11_02729</name>
    <name evidence="2" type="ORF">ALQ42_02078</name>
</gene>
<evidence type="ECO:0000313" key="3">
    <source>
        <dbReference type="EMBL" id="RMQ20166.1"/>
    </source>
</evidence>
<name>A0A0P9RXW1_PSESG</name>
<evidence type="ECO:0000313" key="2">
    <source>
        <dbReference type="EMBL" id="RMO36073.1"/>
    </source>
</evidence>
<sequence>MPEILNAVVEFLHGGGEPEEGLEGDLHRAEAYAILHYNRRPYCLVKDWIIAEVMVSEDFSSSLVNEGLAPCVLYASDVVLHSAGKRNPGGWVRSTFQQPGTASHVFQTRNTTYVLMGPGKRKRVSMETLMAIESQPLVAMRVINPDRLQY</sequence>
<dbReference type="EMBL" id="RBPS01000200">
    <property type="protein sequence ID" value="RMO36073.1"/>
    <property type="molecule type" value="Genomic_DNA"/>
</dbReference>
<comment type="caution">
    <text evidence="2">The sequence shown here is derived from an EMBL/GenBank/DDBJ whole genome shotgun (WGS) entry which is preliminary data.</text>
</comment>
<evidence type="ECO:0000313" key="5">
    <source>
        <dbReference type="Proteomes" id="UP000273536"/>
    </source>
</evidence>
<dbReference type="EMBL" id="RBQX01000060">
    <property type="protein sequence ID" value="RMQ20166.1"/>
    <property type="molecule type" value="Genomic_DNA"/>
</dbReference>
<dbReference type="AlphaFoldDB" id="A0A0P9RXW1"/>
<evidence type="ECO:0000313" key="4">
    <source>
        <dbReference type="Proteomes" id="UP000272471"/>
    </source>
</evidence>
<dbReference type="RefSeq" id="WP_004665106.1">
    <property type="nucleotide sequence ID" value="NZ_LGLP01000026.1"/>
</dbReference>
<feature type="domain" description="DUF6957" evidence="1">
    <location>
        <begin position="21"/>
        <end position="130"/>
    </location>
</feature>
<dbReference type="Proteomes" id="UP000273536">
    <property type="component" value="Unassembled WGS sequence"/>
</dbReference>